<evidence type="ECO:0000313" key="2">
    <source>
        <dbReference type="Proteomes" id="UP001143543"/>
    </source>
</evidence>
<proteinExistence type="predicted"/>
<gene>
    <name evidence="1" type="ORF">Y10_22950</name>
</gene>
<protein>
    <recommendedName>
        <fullName evidence="3">DUF192 domain-containing protein</fullName>
    </recommendedName>
</protein>
<dbReference type="EMBL" id="BRVO01000002">
    <property type="protein sequence ID" value="GLB49927.1"/>
    <property type="molecule type" value="Genomic_DNA"/>
</dbReference>
<comment type="caution">
    <text evidence="1">The sequence shown here is derived from an EMBL/GenBank/DDBJ whole genome shotgun (WGS) entry which is preliminary data.</text>
</comment>
<dbReference type="InterPro" id="IPR038695">
    <property type="entry name" value="Saro_0823-like_sf"/>
</dbReference>
<dbReference type="RefSeq" id="WP_281765547.1">
    <property type="nucleotide sequence ID" value="NZ_BRVO01000002.1"/>
</dbReference>
<dbReference type="PANTHER" id="PTHR37953">
    <property type="entry name" value="UPF0127 PROTEIN MJ1496"/>
    <property type="match status" value="1"/>
</dbReference>
<keyword evidence="2" id="KW-1185">Reference proteome</keyword>
<dbReference type="PANTHER" id="PTHR37953:SF1">
    <property type="entry name" value="UPF0127 PROTEIN MJ1496"/>
    <property type="match status" value="1"/>
</dbReference>
<accession>A0ABQ5MKQ9</accession>
<evidence type="ECO:0008006" key="3">
    <source>
        <dbReference type="Google" id="ProtNLM"/>
    </source>
</evidence>
<reference evidence="1" key="1">
    <citation type="submission" date="2022-07" db="EMBL/GenBank/DDBJ databases">
        <title>Taxonomy of Novel Oxalotrophic and Methylotrophic Bacteria.</title>
        <authorList>
            <person name="Sahin N."/>
            <person name="Tani A."/>
        </authorList>
    </citation>
    <scope>NUCLEOTIDE SEQUENCE</scope>
    <source>
        <strain evidence="1">Y10</strain>
    </source>
</reference>
<dbReference type="Gene3D" id="2.60.120.1140">
    <property type="entry name" value="Protein of unknown function DUF192"/>
    <property type="match status" value="1"/>
</dbReference>
<organism evidence="1 2">
    <name type="scientific">Neptunitalea lumnitzerae</name>
    <dbReference type="NCBI Taxonomy" id="2965509"/>
    <lineage>
        <taxon>Bacteria</taxon>
        <taxon>Pseudomonadati</taxon>
        <taxon>Bacteroidota</taxon>
        <taxon>Flavobacteriia</taxon>
        <taxon>Flavobacteriales</taxon>
        <taxon>Flavobacteriaceae</taxon>
        <taxon>Neptunitalea</taxon>
    </lineage>
</organism>
<dbReference type="Proteomes" id="UP001143543">
    <property type="component" value="Unassembled WGS sequence"/>
</dbReference>
<evidence type="ECO:0000313" key="1">
    <source>
        <dbReference type="EMBL" id="GLB49927.1"/>
    </source>
</evidence>
<name>A0ABQ5MKQ9_9FLAO</name>
<sequence length="170" mass="19565">MKRHTTKIIVALICLGFLSTYVITYFKGAKRVPTKIINTDEIAFNKEGELAIIDTTGIVKKKLEIEIAETSYETQTGLMYRSKMQENRGMLFIFNNERIHSFYMKNTRIPLDILYINKDFEIVSVVENATPYDETSLPSQFPVMYVLEVNGGMKDKWGIEIGDKISFTKN</sequence>
<dbReference type="Pfam" id="PF02643">
    <property type="entry name" value="DUF192"/>
    <property type="match status" value="1"/>
</dbReference>
<dbReference type="InterPro" id="IPR003795">
    <property type="entry name" value="DUF192"/>
</dbReference>